<name>A0A1R2B793_9CILI</name>
<proteinExistence type="predicted"/>
<gene>
    <name evidence="2" type="ORF">SteCoe_28856</name>
</gene>
<evidence type="ECO:0000313" key="3">
    <source>
        <dbReference type="Proteomes" id="UP000187209"/>
    </source>
</evidence>
<comment type="caution">
    <text evidence="2">The sequence shown here is derived from an EMBL/GenBank/DDBJ whole genome shotgun (WGS) entry which is preliminary data.</text>
</comment>
<evidence type="ECO:0000313" key="2">
    <source>
        <dbReference type="EMBL" id="OMJ72632.1"/>
    </source>
</evidence>
<feature type="coiled-coil region" evidence="1">
    <location>
        <begin position="271"/>
        <end position="333"/>
    </location>
</feature>
<feature type="coiled-coil region" evidence="1">
    <location>
        <begin position="192"/>
        <end position="226"/>
    </location>
</feature>
<dbReference type="AlphaFoldDB" id="A0A1R2B793"/>
<keyword evidence="3" id="KW-1185">Reference proteome</keyword>
<organism evidence="2 3">
    <name type="scientific">Stentor coeruleus</name>
    <dbReference type="NCBI Taxonomy" id="5963"/>
    <lineage>
        <taxon>Eukaryota</taxon>
        <taxon>Sar</taxon>
        <taxon>Alveolata</taxon>
        <taxon>Ciliophora</taxon>
        <taxon>Postciliodesmatophora</taxon>
        <taxon>Heterotrichea</taxon>
        <taxon>Heterotrichida</taxon>
        <taxon>Stentoridae</taxon>
        <taxon>Stentor</taxon>
    </lineage>
</organism>
<protein>
    <submittedName>
        <fullName evidence="2">Uncharacterized protein</fullName>
    </submittedName>
</protein>
<accession>A0A1R2B793</accession>
<dbReference type="EMBL" id="MPUH01000884">
    <property type="protein sequence ID" value="OMJ72632.1"/>
    <property type="molecule type" value="Genomic_DNA"/>
</dbReference>
<dbReference type="Proteomes" id="UP000187209">
    <property type="component" value="Unassembled WGS sequence"/>
</dbReference>
<feature type="coiled-coil region" evidence="1">
    <location>
        <begin position="13"/>
        <end position="79"/>
    </location>
</feature>
<reference evidence="2 3" key="1">
    <citation type="submission" date="2016-11" db="EMBL/GenBank/DDBJ databases">
        <title>The macronuclear genome of Stentor coeruleus: a giant cell with tiny introns.</title>
        <authorList>
            <person name="Slabodnick M."/>
            <person name="Ruby J.G."/>
            <person name="Reiff S.B."/>
            <person name="Swart E.C."/>
            <person name="Gosai S."/>
            <person name="Prabakaran S."/>
            <person name="Witkowska E."/>
            <person name="Larue G.E."/>
            <person name="Fisher S."/>
            <person name="Freeman R.M."/>
            <person name="Gunawardena J."/>
            <person name="Chu W."/>
            <person name="Stover N.A."/>
            <person name="Gregory B.D."/>
            <person name="Nowacki M."/>
            <person name="Derisi J."/>
            <person name="Roy S.W."/>
            <person name="Marshall W.F."/>
            <person name="Sood P."/>
        </authorList>
    </citation>
    <scope>NUCLEOTIDE SEQUENCE [LARGE SCALE GENOMIC DNA]</scope>
    <source>
        <strain evidence="2">WM001</strain>
    </source>
</reference>
<keyword evidence="1" id="KW-0175">Coiled coil</keyword>
<evidence type="ECO:0000256" key="1">
    <source>
        <dbReference type="SAM" id="Coils"/>
    </source>
</evidence>
<sequence>MLQERIYEMQEESKQTCYEIKELKDKIKMLEKEIKNVIKDCMFNVEQLEVEKMNLELVVDKMKTEINSLNSTIESIKSSPCQRAESFGLRNPRFSISPFEFQEEISRNTIQLDNSLETPSIESPYAAIMGLTQENTKLKSNLEKEIKVNFELSQKLFKLTNNEDQTVKETDTKKWNFDQFVKKSKNIHELALNKMQQKIDITTKESEELEEEIITLKKKIKDLETEKQMSIRDIIKAQEILDNTEVEDSSDFSKTIQKSMTFNFTTYKNPNKELEQKLTKQIEEAQKIIISLNNGENEIKKLRTDYEAASSIIEQLQIEKENLSKKILEIKNEDKKIKQILVGLKVENNNLKDENCFIYNQVIMKLKASNNLLKTDFKPLSLISGFKSIPFEKFSCAINYKNYFETYDEKFIAEIGDNLYLIDKRTMDKKASYPLGHNKFRGFSVSPNEKCVLFHNKNEINLFEVTNEKINLKVCFSIGKVQLINVLFTKNSMFMVAFDSETNSYVWSTSDGNMIKILQKKSGIAIESVFGSLPNLL</sequence>